<reference evidence="7" key="1">
    <citation type="submission" date="2021-03" db="EMBL/GenBank/DDBJ databases">
        <authorList>
            <person name="Bekaert M."/>
        </authorList>
    </citation>
    <scope>NUCLEOTIDE SEQUENCE</scope>
</reference>
<feature type="domain" description="Mab-21-like HhH/H2TH-like" evidence="6">
    <location>
        <begin position="670"/>
        <end position="760"/>
    </location>
</feature>
<dbReference type="Pfam" id="PF20266">
    <property type="entry name" value="Mab-21_C"/>
    <property type="match status" value="1"/>
</dbReference>
<dbReference type="OrthoDB" id="7464126at2759"/>
<evidence type="ECO:0000256" key="4">
    <source>
        <dbReference type="PROSITE-ProRule" id="PRU00023"/>
    </source>
</evidence>
<dbReference type="PROSITE" id="PS50297">
    <property type="entry name" value="ANK_REP_REGION"/>
    <property type="match status" value="3"/>
</dbReference>
<dbReference type="Gene3D" id="1.10.1410.40">
    <property type="match status" value="1"/>
</dbReference>
<comment type="similarity">
    <text evidence="1">Belongs to the mab-21 family.</text>
</comment>
<dbReference type="EMBL" id="CAJPWZ010002914">
    <property type="protein sequence ID" value="CAG2247746.1"/>
    <property type="molecule type" value="Genomic_DNA"/>
</dbReference>
<comment type="caution">
    <text evidence="7">The sequence shown here is derived from an EMBL/GenBank/DDBJ whole genome shotgun (WGS) entry which is preliminary data.</text>
</comment>
<dbReference type="GO" id="GO:0031436">
    <property type="term" value="C:BRCA1-BARD1 complex"/>
    <property type="evidence" value="ECO:0007669"/>
    <property type="project" value="TreeGrafter"/>
</dbReference>
<evidence type="ECO:0000256" key="1">
    <source>
        <dbReference type="ARBA" id="ARBA00008307"/>
    </source>
</evidence>
<accession>A0A8S3V268</accession>
<dbReference type="SUPFAM" id="SSF48403">
    <property type="entry name" value="Ankyrin repeat"/>
    <property type="match status" value="1"/>
</dbReference>
<dbReference type="SMART" id="SM01265">
    <property type="entry name" value="Mab-21"/>
    <property type="match status" value="1"/>
</dbReference>
<dbReference type="Gene3D" id="1.25.40.20">
    <property type="entry name" value="Ankyrin repeat-containing domain"/>
    <property type="match status" value="2"/>
</dbReference>
<dbReference type="InterPro" id="IPR002110">
    <property type="entry name" value="Ankyrin_rpt"/>
</dbReference>
<organism evidence="7 8">
    <name type="scientific">Mytilus edulis</name>
    <name type="common">Blue mussel</name>
    <dbReference type="NCBI Taxonomy" id="6550"/>
    <lineage>
        <taxon>Eukaryota</taxon>
        <taxon>Metazoa</taxon>
        <taxon>Spiralia</taxon>
        <taxon>Lophotrochozoa</taxon>
        <taxon>Mollusca</taxon>
        <taxon>Bivalvia</taxon>
        <taxon>Autobranchia</taxon>
        <taxon>Pteriomorphia</taxon>
        <taxon>Mytilida</taxon>
        <taxon>Mytiloidea</taxon>
        <taxon>Mytilidae</taxon>
        <taxon>Mytilinae</taxon>
        <taxon>Mytilus</taxon>
    </lineage>
</organism>
<feature type="repeat" description="ANK" evidence="4">
    <location>
        <begin position="153"/>
        <end position="188"/>
    </location>
</feature>
<dbReference type="PROSITE" id="PS50088">
    <property type="entry name" value="ANK_REPEAT"/>
    <property type="match status" value="5"/>
</dbReference>
<dbReference type="SMART" id="SM00248">
    <property type="entry name" value="ANK"/>
    <property type="match status" value="6"/>
</dbReference>
<dbReference type="GO" id="GO:0070531">
    <property type="term" value="C:BRCA1-A complex"/>
    <property type="evidence" value="ECO:0007669"/>
    <property type="project" value="TreeGrafter"/>
</dbReference>
<evidence type="ECO:0000313" key="8">
    <source>
        <dbReference type="Proteomes" id="UP000683360"/>
    </source>
</evidence>
<dbReference type="GO" id="GO:0085020">
    <property type="term" value="P:protein K6-linked ubiquitination"/>
    <property type="evidence" value="ECO:0007669"/>
    <property type="project" value="TreeGrafter"/>
</dbReference>
<name>A0A8S3V268_MYTED</name>
<dbReference type="Pfam" id="PF12796">
    <property type="entry name" value="Ank_2"/>
    <property type="match status" value="1"/>
</dbReference>
<dbReference type="Pfam" id="PF00023">
    <property type="entry name" value="Ank"/>
    <property type="match status" value="1"/>
</dbReference>
<evidence type="ECO:0000259" key="6">
    <source>
        <dbReference type="Pfam" id="PF20266"/>
    </source>
</evidence>
<dbReference type="PANTHER" id="PTHR24171">
    <property type="entry name" value="ANKYRIN REPEAT DOMAIN-CONTAINING PROTEIN 39-RELATED"/>
    <property type="match status" value="1"/>
</dbReference>
<dbReference type="AlphaFoldDB" id="A0A8S3V268"/>
<evidence type="ECO:0000256" key="3">
    <source>
        <dbReference type="ARBA" id="ARBA00023043"/>
    </source>
</evidence>
<evidence type="ECO:0000313" key="7">
    <source>
        <dbReference type="EMBL" id="CAG2247746.1"/>
    </source>
</evidence>
<feature type="repeat" description="ANK" evidence="4">
    <location>
        <begin position="40"/>
        <end position="72"/>
    </location>
</feature>
<keyword evidence="3 4" id="KW-0040">ANK repeat</keyword>
<feature type="repeat" description="ANK" evidence="4">
    <location>
        <begin position="234"/>
        <end position="266"/>
    </location>
</feature>
<dbReference type="GO" id="GO:0004842">
    <property type="term" value="F:ubiquitin-protein transferase activity"/>
    <property type="evidence" value="ECO:0007669"/>
    <property type="project" value="TreeGrafter"/>
</dbReference>
<dbReference type="PANTHER" id="PTHR24171:SF8">
    <property type="entry name" value="BRCA1-ASSOCIATED RING DOMAIN PROTEIN 1"/>
    <property type="match status" value="1"/>
</dbReference>
<sequence length="791" mass="90113">MANVSMELRNAVKSNDIIKVKSLIKENADPNYRPFEVQGNSCSTLHLAVMQSRPEIVRLLLENRGDPNLEDVYSKCTPLFHASWDKENGTELIKLLLEYGGDINHTNKVYITPLMYIIQDSVLPYPDICGLMESVTLLDQTSKGAHINEKDATGKSPLHHAMYDDDLRHSGVIETFVSHGAQVDDVDNCERNMIHSVVLKKPSDFSQSLHDQIIPACVEILSKCGVDINGDDMFSLTPLHLAVLIHNVKVVDKILSLGGQISKTSKTGENSLHRSCLRYMIGPTVIANCNNKDILNSRDSFGSTPLHWAIWFREQTVIKCLLENGADTNICDLNGYSPLEFAELLRYDHLKMITTRSNSESRYVTMIDDIETEFHGTDVFEECPWISFIDKIDGKIDLTEWKKHLKLHKDSLRKFVTIVLDSPCMGMYYDIPENITISIAIETVINWLSAYVERTYPLLKCEIRLAGSKYEGTKVNIQDEFDYLFSLVNFQQHFIPTECDLNSSEVIMLKLKKECDRENFSNFLTADGFLDSAKINCALYSTINEGIIKLFKENSNTAFRSLYIEGLLNSAQGTLSCLTFHWVGPTVKLAPISVDIVPEIIIKDWTPRDIRTDSVLLNKLKKDSSVSVVMKTPDQNFVPNHEKYFRISFGDWEQVIIRNCPRAVTKGYILMKALLSSNYFPKIVDSENEEDFDLITTYKLKTCFLHELEKAELSNGETLSNQNIEKEVSLDWANKIITNLEKCIYDSELLSFFYPRRNLLLIEGSEVMYLDHEYKILLESLKELLKTGSDL</sequence>
<dbReference type="Proteomes" id="UP000683360">
    <property type="component" value="Unassembled WGS sequence"/>
</dbReference>
<feature type="repeat" description="ANK" evidence="4">
    <location>
        <begin position="301"/>
        <end position="333"/>
    </location>
</feature>
<dbReference type="InterPro" id="IPR046906">
    <property type="entry name" value="Mab-21_HhH/H2TH-like"/>
</dbReference>
<keyword evidence="8" id="KW-1185">Reference proteome</keyword>
<gene>
    <name evidence="7" type="ORF">MEDL_59600</name>
</gene>
<evidence type="ECO:0000256" key="2">
    <source>
        <dbReference type="ARBA" id="ARBA00022737"/>
    </source>
</evidence>
<dbReference type="Pfam" id="PF03281">
    <property type="entry name" value="Mab-21"/>
    <property type="match status" value="1"/>
</dbReference>
<feature type="domain" description="Mab-21-like nucleotidyltransferase" evidence="5">
    <location>
        <begin position="470"/>
        <end position="659"/>
    </location>
</feature>
<evidence type="ECO:0000259" key="5">
    <source>
        <dbReference type="Pfam" id="PF03281"/>
    </source>
</evidence>
<keyword evidence="2" id="KW-0677">Repeat</keyword>
<dbReference type="InterPro" id="IPR024810">
    <property type="entry name" value="MAB21L/cGLR"/>
</dbReference>
<dbReference type="InterPro" id="IPR036770">
    <property type="entry name" value="Ankyrin_rpt-contain_sf"/>
</dbReference>
<dbReference type="Gene3D" id="3.30.460.90">
    <property type="match status" value="1"/>
</dbReference>
<proteinExistence type="inferred from homology"/>
<dbReference type="InterPro" id="IPR046903">
    <property type="entry name" value="Mab-21-like_nuc_Trfase"/>
</dbReference>
<protein>
    <submittedName>
        <fullName evidence="7">Uncharacterized protein</fullName>
    </submittedName>
</protein>
<feature type="repeat" description="ANK" evidence="4">
    <location>
        <begin position="74"/>
        <end position="108"/>
    </location>
</feature>